<comment type="catalytic activity">
    <reaction evidence="2">
        <text>biotin + L-lysyl-[protein] + ATP = N(6)-biotinyl-L-lysyl-[protein] + AMP + diphosphate + H(+)</text>
        <dbReference type="Rhea" id="RHEA:11756"/>
        <dbReference type="Rhea" id="RHEA-COMP:9752"/>
        <dbReference type="Rhea" id="RHEA-COMP:10505"/>
        <dbReference type="ChEBI" id="CHEBI:15378"/>
        <dbReference type="ChEBI" id="CHEBI:29969"/>
        <dbReference type="ChEBI" id="CHEBI:30616"/>
        <dbReference type="ChEBI" id="CHEBI:33019"/>
        <dbReference type="ChEBI" id="CHEBI:57586"/>
        <dbReference type="ChEBI" id="CHEBI:83144"/>
        <dbReference type="ChEBI" id="CHEBI:456215"/>
        <dbReference type="EC" id="6.3.4.15"/>
    </reaction>
</comment>
<dbReference type="EMBL" id="JAAFGW010000272">
    <property type="protein sequence ID" value="NDP49428.1"/>
    <property type="molecule type" value="Genomic_DNA"/>
</dbReference>
<dbReference type="InterPro" id="IPR030855">
    <property type="entry name" value="Bifunct_BirA"/>
</dbReference>
<dbReference type="Proteomes" id="UP000483432">
    <property type="component" value="Unassembled WGS sequence"/>
</dbReference>
<keyword evidence="2" id="KW-0678">Repressor</keyword>
<keyword evidence="2" id="KW-0804">Transcription</keyword>
<dbReference type="GO" id="GO:0003677">
    <property type="term" value="F:DNA binding"/>
    <property type="evidence" value="ECO:0007669"/>
    <property type="project" value="UniProtKB-UniRule"/>
</dbReference>
<comment type="caution">
    <text evidence="4">The sequence shown here is derived from an EMBL/GenBank/DDBJ whole genome shotgun (WGS) entry which is preliminary data.</text>
</comment>
<dbReference type="Pfam" id="PF08279">
    <property type="entry name" value="HTH_11"/>
    <property type="match status" value="1"/>
</dbReference>
<reference evidence="4 5" key="1">
    <citation type="submission" date="2019-09" db="EMBL/GenBank/DDBJ databases">
        <title>H2 Metabolism Revealed by Metagenomic Analysis in Subglacial Sediment of East Antarctica.</title>
        <authorList>
            <person name="Yang Z."/>
            <person name="Zhang Y."/>
            <person name="Lv Y."/>
            <person name="Yan W."/>
            <person name="Xiao X."/>
            <person name="Sun B."/>
            <person name="Ma H."/>
        </authorList>
    </citation>
    <scope>NUCLEOTIDE SEQUENCE [LARGE SCALE GENOMIC DNA]</scope>
    <source>
        <strain evidence="4">Bin2_2</strain>
    </source>
</reference>
<comment type="function">
    <text evidence="2">Acts both as a biotin--[acetyl-CoA-carboxylase] ligase and a repressor.</text>
</comment>
<dbReference type="Gene3D" id="3.30.930.10">
    <property type="entry name" value="Bira Bifunctional Protein, Domain 2"/>
    <property type="match status" value="1"/>
</dbReference>
<dbReference type="Pfam" id="PF03099">
    <property type="entry name" value="BPL_LplA_LipB"/>
    <property type="match status" value="1"/>
</dbReference>
<accession>A0A7C9TDV2</accession>
<gene>
    <name evidence="2" type="primary">birA</name>
    <name evidence="4" type="ORF">GZ085_13785</name>
</gene>
<dbReference type="PANTHER" id="PTHR12835">
    <property type="entry name" value="BIOTIN PROTEIN LIGASE"/>
    <property type="match status" value="1"/>
</dbReference>
<dbReference type="EC" id="6.3.4.15" evidence="2"/>
<feature type="binding site" evidence="2">
    <location>
        <begin position="95"/>
        <end position="97"/>
    </location>
    <ligand>
        <name>biotin</name>
        <dbReference type="ChEBI" id="CHEBI:57586"/>
    </ligand>
</feature>
<keyword evidence="1 2" id="KW-0436">Ligase</keyword>
<feature type="domain" description="BPL/LPL catalytic" evidence="3">
    <location>
        <begin position="70"/>
        <end position="261"/>
    </location>
</feature>
<dbReference type="PANTHER" id="PTHR12835:SF5">
    <property type="entry name" value="BIOTIN--PROTEIN LIGASE"/>
    <property type="match status" value="1"/>
</dbReference>
<dbReference type="GO" id="GO:0006355">
    <property type="term" value="P:regulation of DNA-templated transcription"/>
    <property type="evidence" value="ECO:0007669"/>
    <property type="project" value="UniProtKB-UniRule"/>
</dbReference>
<dbReference type="Gene3D" id="2.30.30.100">
    <property type="match status" value="1"/>
</dbReference>
<evidence type="ECO:0000313" key="5">
    <source>
        <dbReference type="Proteomes" id="UP000483432"/>
    </source>
</evidence>
<organism evidence="4 5">
    <name type="scientific">Sulfuriferula multivorans</name>
    <dbReference type="NCBI Taxonomy" id="1559896"/>
    <lineage>
        <taxon>Bacteria</taxon>
        <taxon>Pseudomonadati</taxon>
        <taxon>Pseudomonadota</taxon>
        <taxon>Betaproteobacteria</taxon>
        <taxon>Nitrosomonadales</taxon>
        <taxon>Sulfuricellaceae</taxon>
        <taxon>Sulfuriferula</taxon>
    </lineage>
</organism>
<comment type="similarity">
    <text evidence="2">Belongs to the biotin--protein ligase family.</text>
</comment>
<keyword evidence="2" id="KW-0092">Biotin</keyword>
<keyword evidence="2" id="KW-0805">Transcription regulation</keyword>
<dbReference type="Gene3D" id="1.10.10.10">
    <property type="entry name" value="Winged helix-like DNA-binding domain superfamily/Winged helix DNA-binding domain"/>
    <property type="match status" value="1"/>
</dbReference>
<dbReference type="PROSITE" id="PS51733">
    <property type="entry name" value="BPL_LPL_CATALYTIC"/>
    <property type="match status" value="1"/>
</dbReference>
<protein>
    <recommendedName>
        <fullName evidence="2">Bifunctional ligase/repressor BirA</fullName>
    </recommendedName>
    <alternativeName>
        <fullName evidence="2">Biotin--[acetyl-CoA-carboxylase] ligase</fullName>
        <ecNumber evidence="2">6.3.4.15</ecNumber>
    </alternativeName>
    <alternativeName>
        <fullName evidence="2">Biotin--protein ligase</fullName>
    </alternativeName>
    <alternativeName>
        <fullName evidence="2">Biotin-[acetyl-CoA carboxylase] synthetase</fullName>
    </alternativeName>
</protein>
<evidence type="ECO:0000256" key="2">
    <source>
        <dbReference type="HAMAP-Rule" id="MF_00978"/>
    </source>
</evidence>
<proteinExistence type="inferred from homology"/>
<keyword evidence="2" id="KW-0067">ATP-binding</keyword>
<sequence length="332" mass="36279">MTTQAHKALFPLLRRLSDGRFHSGQDLAHEFQLSRASIFNLFNQAEAMGLKVHAVRGRGYKLPVPVDWLDETAIVEFLADLASDYDVRIRDSVASTNLALMEAALEGAVDGSVMCAEHQSAGKGRRGRYWHAVLGGSLTFSVLWRFDNGLQSLVGLSLAVGLAIARAINRHTQHAVRLKWPNDVLVDYRKLAGILVEVQGDLHGSAFAVVGVGLNVRMSPEQRDAVDQAVVDLYEMGVTVSRNQLLADCLQELHLMLTLFRAQGFSALREDWMAIDAYADKAVTLMLPDSKGVVGVAAGVDETGAFLLRDTRSAVHAYSGGEISLRLDTRAR</sequence>
<dbReference type="InterPro" id="IPR036390">
    <property type="entry name" value="WH_DNA-bd_sf"/>
</dbReference>
<name>A0A7C9TDV2_9PROT</name>
<dbReference type="SUPFAM" id="SSF55681">
    <property type="entry name" value="Class II aaRS and biotin synthetases"/>
    <property type="match status" value="1"/>
</dbReference>
<evidence type="ECO:0000313" key="4">
    <source>
        <dbReference type="EMBL" id="NDP49428.1"/>
    </source>
</evidence>
<dbReference type="InterPro" id="IPR004408">
    <property type="entry name" value="Biotin_CoA_COase_ligase"/>
</dbReference>
<dbReference type="NCBIfam" id="TIGR00121">
    <property type="entry name" value="birA_ligase"/>
    <property type="match status" value="1"/>
</dbReference>
<dbReference type="CDD" id="cd16442">
    <property type="entry name" value="BPL"/>
    <property type="match status" value="1"/>
</dbReference>
<feature type="binding site" evidence="2">
    <location>
        <position position="119"/>
    </location>
    <ligand>
        <name>biotin</name>
        <dbReference type="ChEBI" id="CHEBI:57586"/>
    </ligand>
</feature>
<keyword evidence="2" id="KW-0238">DNA-binding</keyword>
<dbReference type="InterPro" id="IPR036388">
    <property type="entry name" value="WH-like_DNA-bd_sf"/>
</dbReference>
<comment type="caution">
    <text evidence="2">Lacks conserved residue(s) required for the propagation of feature annotation.</text>
</comment>
<dbReference type="HAMAP" id="MF_00978">
    <property type="entry name" value="Bifunct_BirA"/>
    <property type="match status" value="1"/>
</dbReference>
<keyword evidence="2" id="KW-0547">Nucleotide-binding</keyword>
<dbReference type="InterPro" id="IPR013196">
    <property type="entry name" value="HTH_11"/>
</dbReference>
<dbReference type="GO" id="GO:0004077">
    <property type="term" value="F:biotin--[biotin carboxyl-carrier protein] ligase activity"/>
    <property type="evidence" value="ECO:0007669"/>
    <property type="project" value="UniProtKB-UniRule"/>
</dbReference>
<evidence type="ECO:0000259" key="3">
    <source>
        <dbReference type="PROSITE" id="PS51733"/>
    </source>
</evidence>
<dbReference type="InterPro" id="IPR045864">
    <property type="entry name" value="aa-tRNA-synth_II/BPL/LPL"/>
</dbReference>
<dbReference type="InterPro" id="IPR004143">
    <property type="entry name" value="BPL_LPL_catalytic"/>
</dbReference>
<feature type="DNA-binding region" description="H-T-H motif" evidence="2">
    <location>
        <begin position="24"/>
        <end position="43"/>
    </location>
</feature>
<evidence type="ECO:0000256" key="1">
    <source>
        <dbReference type="ARBA" id="ARBA00022598"/>
    </source>
</evidence>
<dbReference type="SUPFAM" id="SSF46785">
    <property type="entry name" value="Winged helix' DNA-binding domain"/>
    <property type="match status" value="1"/>
</dbReference>
<dbReference type="GO" id="GO:0005737">
    <property type="term" value="C:cytoplasm"/>
    <property type="evidence" value="ECO:0007669"/>
    <property type="project" value="TreeGrafter"/>
</dbReference>
<dbReference type="AlphaFoldDB" id="A0A7C9TDV2"/>
<feature type="binding site" evidence="2">
    <location>
        <position position="190"/>
    </location>
    <ligand>
        <name>biotin</name>
        <dbReference type="ChEBI" id="CHEBI:57586"/>
    </ligand>
</feature>
<dbReference type="GO" id="GO:0005524">
    <property type="term" value="F:ATP binding"/>
    <property type="evidence" value="ECO:0007669"/>
    <property type="project" value="UniProtKB-UniRule"/>
</dbReference>